<dbReference type="EMBL" id="KV448372">
    <property type="protein sequence ID" value="OAX37107.1"/>
    <property type="molecule type" value="Genomic_DNA"/>
</dbReference>
<dbReference type="OrthoDB" id="3543113at2759"/>
<protein>
    <recommendedName>
        <fullName evidence="3">RNI-like protein</fullName>
    </recommendedName>
</protein>
<dbReference type="Gene3D" id="3.80.10.10">
    <property type="entry name" value="Ribonuclease Inhibitor"/>
    <property type="match status" value="1"/>
</dbReference>
<reference evidence="1 2" key="1">
    <citation type="submission" date="2016-06" db="EMBL/GenBank/DDBJ databases">
        <title>Comparative genomics of the ectomycorrhizal sister species Rhizopogon vinicolor and Rhizopogon vesiculosus (Basidiomycota: Boletales) reveals a divergence of the mating type B locus.</title>
        <authorList>
            <consortium name="DOE Joint Genome Institute"/>
            <person name="Mujic A.B."/>
            <person name="Kuo A."/>
            <person name="Tritt A."/>
            <person name="Lipzen A."/>
            <person name="Chen C."/>
            <person name="Johnson J."/>
            <person name="Sharma A."/>
            <person name="Barry K."/>
            <person name="Grigoriev I.V."/>
            <person name="Spatafora J.W."/>
        </authorList>
    </citation>
    <scope>NUCLEOTIDE SEQUENCE [LARGE SCALE GENOMIC DNA]</scope>
    <source>
        <strain evidence="1 2">AM-OR11-026</strain>
    </source>
</reference>
<dbReference type="InterPro" id="IPR032675">
    <property type="entry name" value="LRR_dom_sf"/>
</dbReference>
<organism evidence="1 2">
    <name type="scientific">Rhizopogon vinicolor AM-OR11-026</name>
    <dbReference type="NCBI Taxonomy" id="1314800"/>
    <lineage>
        <taxon>Eukaryota</taxon>
        <taxon>Fungi</taxon>
        <taxon>Dikarya</taxon>
        <taxon>Basidiomycota</taxon>
        <taxon>Agaricomycotina</taxon>
        <taxon>Agaricomycetes</taxon>
        <taxon>Agaricomycetidae</taxon>
        <taxon>Boletales</taxon>
        <taxon>Suillineae</taxon>
        <taxon>Rhizopogonaceae</taxon>
        <taxon>Rhizopogon</taxon>
    </lineage>
</organism>
<dbReference type="Proteomes" id="UP000092154">
    <property type="component" value="Unassembled WGS sequence"/>
</dbReference>
<evidence type="ECO:0000313" key="1">
    <source>
        <dbReference type="EMBL" id="OAX37107.1"/>
    </source>
</evidence>
<gene>
    <name evidence="1" type="ORF">K503DRAFT_771837</name>
</gene>
<sequence length="520" mass="58896">MHKCLRIAELFDRICGLVLVTGAHEWPNITGKSSLAALSRTCHLFHEPALNTLYKSLESLHPILSCLPTTTVINEEKARICLLSDLRLSHWQRMQYYAKRVYSLRVSDEEEVAIDNDILHVLATSPFAPPLFTSLKRLSWSNNSINALPVLCSLVNVRLESLNLDLMDPMLFRHIVPYIRSDGNSFRIARFPADHSMRNLPPDVFQRWNNLQILCCGLVTDAALYHLATSVKLTCLSIRVDEKNDYSTLIKLTGQPVFTALQELSLAAIHTSYCIPILEIAELPSLHSLYIRSMETGLAAVELYHCFSLISRHCPSLRELHVEEWQVSPPEFPAGYIITFDILKTLFSLHHLEQLHLDTTCTFSLDDTELAELADAWLKLHSLDLGTQNGWRQPSKITLRGLTELLLRCPVLSVVGLAMNAWAPEIDCRRPGKGVRRNGLEVLRVADSKIKDPFSVAAFLSDVAPNAEITGYDFAYDIDGMFDTRMIKYHERWEEVARLHPMLVNLRKQEAGVLDESFGD</sequence>
<dbReference type="InParanoid" id="A0A1B7MWZ8"/>
<dbReference type="STRING" id="1314800.A0A1B7MWZ8"/>
<proteinExistence type="predicted"/>
<dbReference type="AlphaFoldDB" id="A0A1B7MWZ8"/>
<evidence type="ECO:0000313" key="2">
    <source>
        <dbReference type="Proteomes" id="UP000092154"/>
    </source>
</evidence>
<keyword evidence="2" id="KW-1185">Reference proteome</keyword>
<evidence type="ECO:0008006" key="3">
    <source>
        <dbReference type="Google" id="ProtNLM"/>
    </source>
</evidence>
<name>A0A1B7MWZ8_9AGAM</name>
<dbReference type="SUPFAM" id="SSF52047">
    <property type="entry name" value="RNI-like"/>
    <property type="match status" value="1"/>
</dbReference>
<accession>A0A1B7MWZ8</accession>